<gene>
    <name evidence="1" type="ORF">PBY51_023480</name>
</gene>
<keyword evidence="2" id="KW-1185">Reference proteome</keyword>
<name>A0AAN7X0H4_ELEMC</name>
<evidence type="ECO:0000313" key="2">
    <source>
        <dbReference type="Proteomes" id="UP001346869"/>
    </source>
</evidence>
<reference evidence="1 2" key="2">
    <citation type="journal article" date="2023" name="Mol. Biol. Evol.">
        <title>Genomics of Secondarily Temperate Adaptation in the Only Non-Antarctic Icefish.</title>
        <authorList>
            <person name="Rivera-Colon A.G."/>
            <person name="Rayamajhi N."/>
            <person name="Minhas B.F."/>
            <person name="Madrigal G."/>
            <person name="Bilyk K.T."/>
            <person name="Yoon V."/>
            <person name="Hune M."/>
            <person name="Gregory S."/>
            <person name="Cheng C.H.C."/>
            <person name="Catchen J.M."/>
        </authorList>
    </citation>
    <scope>NUCLEOTIDE SEQUENCE [LARGE SCALE GENOMIC DNA]</scope>
    <source>
        <strain evidence="1">JMC-PN-2008</strain>
    </source>
</reference>
<evidence type="ECO:0000313" key="1">
    <source>
        <dbReference type="EMBL" id="KAK5851970.1"/>
    </source>
</evidence>
<reference evidence="1 2" key="1">
    <citation type="journal article" date="2023" name="Genes (Basel)">
        <title>Chromosome-Level Genome Assembly and Circadian Gene Repertoire of the Patagonia Blennie Eleginops maclovinus-The Closest Ancestral Proxy of Antarctic Cryonotothenioids.</title>
        <authorList>
            <person name="Cheng C.C."/>
            <person name="Rivera-Colon A.G."/>
            <person name="Minhas B.F."/>
            <person name="Wilson L."/>
            <person name="Rayamajhi N."/>
            <person name="Vargas-Chacoff L."/>
            <person name="Catchen J.M."/>
        </authorList>
    </citation>
    <scope>NUCLEOTIDE SEQUENCE [LARGE SCALE GENOMIC DNA]</scope>
    <source>
        <strain evidence="1">JMC-PN-2008</strain>
    </source>
</reference>
<dbReference type="AlphaFoldDB" id="A0AAN7X0H4"/>
<dbReference type="EMBL" id="JAUZQC010000021">
    <property type="protein sequence ID" value="KAK5851970.1"/>
    <property type="molecule type" value="Genomic_DNA"/>
</dbReference>
<sequence>MYDLLTMSHSELTALMPFGKPRKHWPKCDSIRQTVSHILPHKPYTPSLEPGGLQLTCHTLSQRGFAATQTRSSTNSI</sequence>
<organism evidence="1 2">
    <name type="scientific">Eleginops maclovinus</name>
    <name type="common">Patagonian blennie</name>
    <name type="synonym">Eleginus maclovinus</name>
    <dbReference type="NCBI Taxonomy" id="56733"/>
    <lineage>
        <taxon>Eukaryota</taxon>
        <taxon>Metazoa</taxon>
        <taxon>Chordata</taxon>
        <taxon>Craniata</taxon>
        <taxon>Vertebrata</taxon>
        <taxon>Euteleostomi</taxon>
        <taxon>Actinopterygii</taxon>
        <taxon>Neopterygii</taxon>
        <taxon>Teleostei</taxon>
        <taxon>Neoteleostei</taxon>
        <taxon>Acanthomorphata</taxon>
        <taxon>Eupercaria</taxon>
        <taxon>Perciformes</taxon>
        <taxon>Notothenioidei</taxon>
        <taxon>Eleginopidae</taxon>
        <taxon>Eleginops</taxon>
    </lineage>
</organism>
<proteinExistence type="predicted"/>
<accession>A0AAN7X0H4</accession>
<protein>
    <submittedName>
        <fullName evidence="1">Uncharacterized protein</fullName>
    </submittedName>
</protein>
<dbReference type="Proteomes" id="UP001346869">
    <property type="component" value="Unassembled WGS sequence"/>
</dbReference>
<comment type="caution">
    <text evidence="1">The sequence shown here is derived from an EMBL/GenBank/DDBJ whole genome shotgun (WGS) entry which is preliminary data.</text>
</comment>